<dbReference type="InterPro" id="IPR001867">
    <property type="entry name" value="OmpR/PhoB-type_DNA-bd"/>
</dbReference>
<comment type="similarity">
    <text evidence="1">Belongs to the AfsR/DnrI/RedD regulatory family.</text>
</comment>
<dbReference type="InterPro" id="IPR005158">
    <property type="entry name" value="BTAD"/>
</dbReference>
<keyword evidence="9" id="KW-1185">Reference proteome</keyword>
<name>A0A1A5Y9E5_9BACL</name>
<dbReference type="InterPro" id="IPR011006">
    <property type="entry name" value="CheY-like_superfamily"/>
</dbReference>
<feature type="modified residue" description="4-aspartylphosphate" evidence="6">
    <location>
        <position position="54"/>
    </location>
</feature>
<dbReference type="Gene3D" id="3.40.50.2300">
    <property type="match status" value="1"/>
</dbReference>
<sequence length="386" mass="42971">MTIKALVVDDEALTAEHTCRLLSGLGVDVLGFDVNPYAALDNITLKKPDVLFLDVEMPELNGMAVAEKAQELGYEGEIVFVTAYKEYAVEAFTVNALDYLLKPMKRSELERAVERVKRRICEKRALLPQAEAKTLHVTLLGPLAVLVGESKTPIRWMTAKCAETFAYLLLHGRERSISKDRLLEAIWPDKTREKGDINLRSTLSRLNKTLREAGAGVSAVSTGNGYKLIGKSTEIKADAIELEKAADGSMPLHSGNREVIHAIVAGYSNLLLEDMDSEWCHTSRSAYHSYFVSAASRLIAFYEDNAYDAALPLIIIQQLLTHDPYNDGARAKAMKLHYELMGPFHAQKYYNDYAQLLYADLGLTPGESLKQAYESLGLVQHVYKQV</sequence>
<evidence type="ECO:0000256" key="3">
    <source>
        <dbReference type="ARBA" id="ARBA00023015"/>
    </source>
</evidence>
<reference evidence="8 9" key="1">
    <citation type="submission" date="2016-05" db="EMBL/GenBank/DDBJ databases">
        <title>Paenibacillus oryzae. sp. nov., isolated from the rice root.</title>
        <authorList>
            <person name="Zhang J."/>
            <person name="Zhang X."/>
        </authorList>
    </citation>
    <scope>NUCLEOTIDE SEQUENCE [LARGE SCALE GENOMIC DNA]</scope>
    <source>
        <strain evidence="8 9">1DrF-4</strain>
    </source>
</reference>
<dbReference type="InterPro" id="IPR051677">
    <property type="entry name" value="AfsR-DnrI-RedD_regulator"/>
</dbReference>
<dbReference type="InterPro" id="IPR011990">
    <property type="entry name" value="TPR-like_helical_dom_sf"/>
</dbReference>
<dbReference type="Gene3D" id="1.10.10.10">
    <property type="entry name" value="Winged helix-like DNA-binding domain superfamily/Winged helix DNA-binding domain"/>
    <property type="match status" value="1"/>
</dbReference>
<keyword evidence="5" id="KW-0804">Transcription</keyword>
<dbReference type="Proteomes" id="UP000092024">
    <property type="component" value="Unassembled WGS sequence"/>
</dbReference>
<evidence type="ECO:0000256" key="4">
    <source>
        <dbReference type="ARBA" id="ARBA00023125"/>
    </source>
</evidence>
<keyword evidence="2" id="KW-0902">Two-component regulatory system</keyword>
<dbReference type="SMART" id="SM00862">
    <property type="entry name" value="Trans_reg_C"/>
    <property type="match status" value="1"/>
</dbReference>
<evidence type="ECO:0000256" key="6">
    <source>
        <dbReference type="PROSITE-ProRule" id="PRU00169"/>
    </source>
</evidence>
<evidence type="ECO:0000259" key="7">
    <source>
        <dbReference type="PROSITE" id="PS50110"/>
    </source>
</evidence>
<dbReference type="AlphaFoldDB" id="A0A1A5Y9E5"/>
<keyword evidence="3" id="KW-0805">Transcription regulation</keyword>
<dbReference type="RefSeq" id="WP_068687105.1">
    <property type="nucleotide sequence ID" value="NZ_LYPA01000080.1"/>
</dbReference>
<protein>
    <recommendedName>
        <fullName evidence="7">Response regulatory domain-containing protein</fullName>
    </recommendedName>
</protein>
<dbReference type="PANTHER" id="PTHR35807">
    <property type="entry name" value="TRANSCRIPTIONAL REGULATOR REDD-RELATED"/>
    <property type="match status" value="1"/>
</dbReference>
<dbReference type="Pfam" id="PF03704">
    <property type="entry name" value="BTAD"/>
    <property type="match status" value="1"/>
</dbReference>
<dbReference type="SUPFAM" id="SSF46894">
    <property type="entry name" value="C-terminal effector domain of the bipartite response regulators"/>
    <property type="match status" value="1"/>
</dbReference>
<dbReference type="STRING" id="1844972.A7K91_01040"/>
<dbReference type="GO" id="GO:0000160">
    <property type="term" value="P:phosphorelay signal transduction system"/>
    <property type="evidence" value="ECO:0007669"/>
    <property type="project" value="UniProtKB-KW"/>
</dbReference>
<dbReference type="Pfam" id="PF00072">
    <property type="entry name" value="Response_reg"/>
    <property type="match status" value="1"/>
</dbReference>
<evidence type="ECO:0000256" key="1">
    <source>
        <dbReference type="ARBA" id="ARBA00005820"/>
    </source>
</evidence>
<dbReference type="EMBL" id="LYPA01000080">
    <property type="protein sequence ID" value="OBR62246.1"/>
    <property type="molecule type" value="Genomic_DNA"/>
</dbReference>
<dbReference type="GO" id="GO:0006355">
    <property type="term" value="P:regulation of DNA-templated transcription"/>
    <property type="evidence" value="ECO:0007669"/>
    <property type="project" value="InterPro"/>
</dbReference>
<comment type="caution">
    <text evidence="8">The sequence shown here is derived from an EMBL/GenBank/DDBJ whole genome shotgun (WGS) entry which is preliminary data.</text>
</comment>
<accession>A0A1A5Y9E5</accession>
<dbReference type="SUPFAM" id="SSF48452">
    <property type="entry name" value="TPR-like"/>
    <property type="match status" value="1"/>
</dbReference>
<dbReference type="GO" id="GO:0003677">
    <property type="term" value="F:DNA binding"/>
    <property type="evidence" value="ECO:0007669"/>
    <property type="project" value="UniProtKB-KW"/>
</dbReference>
<evidence type="ECO:0000313" key="8">
    <source>
        <dbReference type="EMBL" id="OBR62246.1"/>
    </source>
</evidence>
<dbReference type="InterPro" id="IPR016032">
    <property type="entry name" value="Sig_transdc_resp-reg_C-effctor"/>
</dbReference>
<gene>
    <name evidence="8" type="ORF">A7K91_01040</name>
</gene>
<feature type="domain" description="Response regulatory" evidence="7">
    <location>
        <begin position="4"/>
        <end position="117"/>
    </location>
</feature>
<dbReference type="OrthoDB" id="3190595at2"/>
<dbReference type="SUPFAM" id="SSF52172">
    <property type="entry name" value="CheY-like"/>
    <property type="match status" value="1"/>
</dbReference>
<proteinExistence type="inferred from homology"/>
<dbReference type="SMART" id="SM01043">
    <property type="entry name" value="BTAD"/>
    <property type="match status" value="1"/>
</dbReference>
<keyword evidence="4" id="KW-0238">DNA-binding</keyword>
<dbReference type="InterPro" id="IPR001789">
    <property type="entry name" value="Sig_transdc_resp-reg_receiver"/>
</dbReference>
<organism evidence="8 9">
    <name type="scientific">Paenibacillus oryzae</name>
    <dbReference type="NCBI Taxonomy" id="1844972"/>
    <lineage>
        <taxon>Bacteria</taxon>
        <taxon>Bacillati</taxon>
        <taxon>Bacillota</taxon>
        <taxon>Bacilli</taxon>
        <taxon>Bacillales</taxon>
        <taxon>Paenibacillaceae</taxon>
        <taxon>Paenibacillus</taxon>
    </lineage>
</organism>
<keyword evidence="6" id="KW-0597">Phosphoprotein</keyword>
<dbReference type="PROSITE" id="PS50110">
    <property type="entry name" value="RESPONSE_REGULATORY"/>
    <property type="match status" value="1"/>
</dbReference>
<evidence type="ECO:0000313" key="9">
    <source>
        <dbReference type="Proteomes" id="UP000092024"/>
    </source>
</evidence>
<dbReference type="SMART" id="SM00448">
    <property type="entry name" value="REC"/>
    <property type="match status" value="1"/>
</dbReference>
<evidence type="ECO:0000256" key="5">
    <source>
        <dbReference type="ARBA" id="ARBA00023163"/>
    </source>
</evidence>
<dbReference type="InterPro" id="IPR036388">
    <property type="entry name" value="WH-like_DNA-bd_sf"/>
</dbReference>
<dbReference type="Gene3D" id="1.25.40.10">
    <property type="entry name" value="Tetratricopeptide repeat domain"/>
    <property type="match status" value="1"/>
</dbReference>
<evidence type="ECO:0000256" key="2">
    <source>
        <dbReference type="ARBA" id="ARBA00023012"/>
    </source>
</evidence>